<evidence type="ECO:0000313" key="1">
    <source>
        <dbReference type="EMBL" id="GAA4459095.1"/>
    </source>
</evidence>
<sequence length="129" mass="14185">MGDCIDGVQKADQAFADWLHTEMEIEKLPRLLQTASLQDFNAIVASVRKSRGKKNPITPAGLKALRDGFNETSLPASKLRQQAKQLEWQLALLVNQAFGLTVEEESLLWKTAPPRMPIMPPSSANGATT</sequence>
<keyword evidence="2" id="KW-1185">Reference proteome</keyword>
<gene>
    <name evidence="1" type="ORF">GCM10023156_38180</name>
</gene>
<proteinExistence type="predicted"/>
<organism evidence="1 2">
    <name type="scientific">Novipirellula rosea</name>
    <dbReference type="NCBI Taxonomy" id="1031540"/>
    <lineage>
        <taxon>Bacteria</taxon>
        <taxon>Pseudomonadati</taxon>
        <taxon>Planctomycetota</taxon>
        <taxon>Planctomycetia</taxon>
        <taxon>Pirellulales</taxon>
        <taxon>Pirellulaceae</taxon>
        <taxon>Novipirellula</taxon>
    </lineage>
</organism>
<evidence type="ECO:0000313" key="2">
    <source>
        <dbReference type="Proteomes" id="UP001500840"/>
    </source>
</evidence>
<name>A0ABP8N3W7_9BACT</name>
<reference evidence="2" key="1">
    <citation type="journal article" date="2019" name="Int. J. Syst. Evol. Microbiol.">
        <title>The Global Catalogue of Microorganisms (GCM) 10K type strain sequencing project: providing services to taxonomists for standard genome sequencing and annotation.</title>
        <authorList>
            <consortium name="The Broad Institute Genomics Platform"/>
            <consortium name="The Broad Institute Genome Sequencing Center for Infectious Disease"/>
            <person name="Wu L."/>
            <person name="Ma J."/>
        </authorList>
    </citation>
    <scope>NUCLEOTIDE SEQUENCE [LARGE SCALE GENOMIC DNA]</scope>
    <source>
        <strain evidence="2">JCM 17759</strain>
    </source>
</reference>
<accession>A0ABP8N3W7</accession>
<dbReference type="Proteomes" id="UP001500840">
    <property type="component" value="Unassembled WGS sequence"/>
</dbReference>
<dbReference type="EMBL" id="BAABGA010000047">
    <property type="protein sequence ID" value="GAA4459095.1"/>
    <property type="molecule type" value="Genomic_DNA"/>
</dbReference>
<protein>
    <submittedName>
        <fullName evidence="1">Uncharacterized protein</fullName>
    </submittedName>
</protein>
<comment type="caution">
    <text evidence="1">The sequence shown here is derived from an EMBL/GenBank/DDBJ whole genome shotgun (WGS) entry which is preliminary data.</text>
</comment>